<evidence type="ECO:0000256" key="2">
    <source>
        <dbReference type="ARBA" id="ARBA00022475"/>
    </source>
</evidence>
<dbReference type="KEGG" id="rla:Rhola_00013080"/>
<feature type="transmembrane region" description="Helical" evidence="6">
    <location>
        <begin position="178"/>
        <end position="197"/>
    </location>
</feature>
<evidence type="ECO:0000313" key="8">
    <source>
        <dbReference type="Proteomes" id="UP000067708"/>
    </source>
</evidence>
<dbReference type="PANTHER" id="PTHR30086:SF20">
    <property type="entry name" value="ARGININE EXPORTER PROTEIN ARGO-RELATED"/>
    <property type="match status" value="1"/>
</dbReference>
<evidence type="ECO:0000256" key="1">
    <source>
        <dbReference type="ARBA" id="ARBA00004651"/>
    </source>
</evidence>
<accession>A0A060JHB5</accession>
<evidence type="ECO:0000256" key="6">
    <source>
        <dbReference type="SAM" id="Phobius"/>
    </source>
</evidence>
<keyword evidence="4 6" id="KW-1133">Transmembrane helix</keyword>
<organism evidence="7 8">
    <name type="scientific">Rhodoluna lacicola</name>
    <dbReference type="NCBI Taxonomy" id="529884"/>
    <lineage>
        <taxon>Bacteria</taxon>
        <taxon>Bacillati</taxon>
        <taxon>Actinomycetota</taxon>
        <taxon>Actinomycetes</taxon>
        <taxon>Micrococcales</taxon>
        <taxon>Microbacteriaceae</taxon>
        <taxon>Luna cluster</taxon>
        <taxon>Luna-1 subcluster</taxon>
        <taxon>Rhodoluna</taxon>
    </lineage>
</organism>
<dbReference type="AlphaFoldDB" id="A0A060JHB5"/>
<dbReference type="EMBL" id="CP007490">
    <property type="protein sequence ID" value="AIC48100.1"/>
    <property type="molecule type" value="Genomic_DNA"/>
</dbReference>
<feature type="transmembrane region" description="Helical" evidence="6">
    <location>
        <begin position="74"/>
        <end position="91"/>
    </location>
</feature>
<gene>
    <name evidence="7" type="ORF">Rhola_00013080</name>
</gene>
<protein>
    <submittedName>
        <fullName evidence="7">Threonine efflux protein</fullName>
    </submittedName>
</protein>
<dbReference type="GO" id="GO:0015171">
    <property type="term" value="F:amino acid transmembrane transporter activity"/>
    <property type="evidence" value="ECO:0007669"/>
    <property type="project" value="TreeGrafter"/>
</dbReference>
<evidence type="ECO:0000256" key="3">
    <source>
        <dbReference type="ARBA" id="ARBA00022692"/>
    </source>
</evidence>
<dbReference type="Pfam" id="PF01810">
    <property type="entry name" value="LysE"/>
    <property type="match status" value="1"/>
</dbReference>
<proteinExistence type="predicted"/>
<feature type="transmembrane region" description="Helical" evidence="6">
    <location>
        <begin position="140"/>
        <end position="166"/>
    </location>
</feature>
<dbReference type="RefSeq" id="WP_038503290.1">
    <property type="nucleotide sequence ID" value="NZ_AP026911.1"/>
</dbReference>
<evidence type="ECO:0000256" key="5">
    <source>
        <dbReference type="ARBA" id="ARBA00023136"/>
    </source>
</evidence>
<keyword evidence="8" id="KW-1185">Reference proteome</keyword>
<dbReference type="eggNOG" id="COG1280">
    <property type="taxonomic scope" value="Bacteria"/>
</dbReference>
<dbReference type="Proteomes" id="UP000067708">
    <property type="component" value="Chromosome"/>
</dbReference>
<dbReference type="GO" id="GO:0033228">
    <property type="term" value="P:cysteine export across plasma membrane"/>
    <property type="evidence" value="ECO:0007669"/>
    <property type="project" value="TreeGrafter"/>
</dbReference>
<dbReference type="HOGENOM" id="CLU_079569_1_0_11"/>
<reference evidence="7 8" key="1">
    <citation type="journal article" date="2014" name="Int. J. Syst. Evol. Microbiol.">
        <title>Rhodoluna lacicola gen. nov., sp. nov., a planktonic freshwater bacterium with stream-lined genome.</title>
        <authorList>
            <person name="Hahn M."/>
            <person name="Schmidt J."/>
            <person name="Taipale S.J."/>
            <person name="Doolittle W.F."/>
            <person name="Koll U."/>
        </authorList>
    </citation>
    <scope>NUCLEOTIDE SEQUENCE [LARGE SCALE GENOMIC DNA]</scope>
    <source>
        <strain evidence="7 8">MWH-Ta8</strain>
    </source>
</reference>
<keyword evidence="5 6" id="KW-0472">Membrane</keyword>
<feature type="transmembrane region" description="Helical" evidence="6">
    <location>
        <begin position="44"/>
        <end position="67"/>
    </location>
</feature>
<dbReference type="PANTHER" id="PTHR30086">
    <property type="entry name" value="ARGININE EXPORTER PROTEIN ARGO"/>
    <property type="match status" value="1"/>
</dbReference>
<keyword evidence="3 6" id="KW-0812">Transmembrane</keyword>
<dbReference type="OrthoDB" id="9812084at2"/>
<evidence type="ECO:0000313" key="7">
    <source>
        <dbReference type="EMBL" id="AIC48100.1"/>
    </source>
</evidence>
<comment type="subcellular location">
    <subcellularLocation>
        <location evidence="1">Cell membrane</location>
        <topology evidence="1">Multi-pass membrane protein</topology>
    </subcellularLocation>
</comment>
<dbReference type="InterPro" id="IPR001123">
    <property type="entry name" value="LeuE-type"/>
</dbReference>
<evidence type="ECO:0000256" key="4">
    <source>
        <dbReference type="ARBA" id="ARBA00022989"/>
    </source>
</evidence>
<dbReference type="GO" id="GO:0005886">
    <property type="term" value="C:plasma membrane"/>
    <property type="evidence" value="ECO:0007669"/>
    <property type="project" value="UniProtKB-SubCell"/>
</dbReference>
<sequence length="198" mass="21404">MTWSLLVSVAVFSFVTAVSPGPNNTFLLSSGANFGLKKSVPYLNGIMAGLIGMMAALAAGLGVIFTTLPLVYQVLKWVGFAYIVWLAFLIVKSTSKSDTGEAQYIGFWKATTFQFVNPKAWVVIGSFMATMVPVGSGLGVTAFICFVFLIFTYPGALLWAVAGQVLKDWLSNPVRRRIFNIASAILLVLSMVPVLFLQ</sequence>
<keyword evidence="2" id="KW-1003">Cell membrane</keyword>
<dbReference type="STRING" id="529884.Rhola_00013080"/>
<name>A0A060JHB5_9MICO</name>